<evidence type="ECO:0000259" key="5">
    <source>
        <dbReference type="PROSITE" id="PS51141"/>
    </source>
</evidence>
<keyword evidence="2" id="KW-0863">Zinc-finger</keyword>
<dbReference type="InterPro" id="IPR036893">
    <property type="entry name" value="SBP_sf"/>
</dbReference>
<feature type="region of interest" description="Disordered" evidence="4">
    <location>
        <begin position="368"/>
        <end position="412"/>
    </location>
</feature>
<dbReference type="AlphaFoldDB" id="A0A061S5F3"/>
<protein>
    <submittedName>
        <fullName evidence="6">Squamosa promoter-binding-like protein 12-like</fullName>
    </submittedName>
</protein>
<accession>A0A061S5F3</accession>
<dbReference type="PANTHER" id="PTHR31251">
    <property type="entry name" value="SQUAMOSA PROMOTER-BINDING-LIKE PROTEIN 4"/>
    <property type="match status" value="1"/>
</dbReference>
<dbReference type="Gene3D" id="4.10.1100.10">
    <property type="entry name" value="Transcription factor, SBP-box domain"/>
    <property type="match status" value="1"/>
</dbReference>
<keyword evidence="3" id="KW-0862">Zinc</keyword>
<name>A0A061S5F3_9CHLO</name>
<dbReference type="PANTHER" id="PTHR31251:SF169">
    <property type="entry name" value="SQUAMOSA PROMOTER-BINDING-LIKE PROTEIN 8"/>
    <property type="match status" value="1"/>
</dbReference>
<keyword evidence="1" id="KW-0479">Metal-binding</keyword>
<dbReference type="EMBL" id="GBEZ01007225">
    <property type="protein sequence ID" value="JAC78224.1"/>
    <property type="molecule type" value="Transcribed_RNA"/>
</dbReference>
<evidence type="ECO:0000256" key="3">
    <source>
        <dbReference type="ARBA" id="ARBA00022833"/>
    </source>
</evidence>
<evidence type="ECO:0000256" key="1">
    <source>
        <dbReference type="ARBA" id="ARBA00022723"/>
    </source>
</evidence>
<dbReference type="GO" id="GO:0003677">
    <property type="term" value="F:DNA binding"/>
    <property type="evidence" value="ECO:0007669"/>
    <property type="project" value="InterPro"/>
</dbReference>
<reference evidence="6" key="1">
    <citation type="submission" date="2014-05" db="EMBL/GenBank/DDBJ databases">
        <title>The transcriptome of the halophilic microalga Tetraselmis sp. GSL018 isolated from the Great Salt Lake, Utah.</title>
        <authorList>
            <person name="Jinkerson R.E."/>
            <person name="D'Adamo S."/>
            <person name="Posewitz M.C."/>
        </authorList>
    </citation>
    <scope>NUCLEOTIDE SEQUENCE</scope>
    <source>
        <strain evidence="6">GSL018</strain>
    </source>
</reference>
<evidence type="ECO:0000256" key="2">
    <source>
        <dbReference type="ARBA" id="ARBA00022771"/>
    </source>
</evidence>
<feature type="region of interest" description="Disordered" evidence="4">
    <location>
        <begin position="1"/>
        <end position="25"/>
    </location>
</feature>
<gene>
    <name evidence="6" type="ORF">TSPGSL018_15702</name>
</gene>
<feature type="compositionally biased region" description="Basic and acidic residues" evidence="4">
    <location>
        <begin position="8"/>
        <end position="19"/>
    </location>
</feature>
<dbReference type="GO" id="GO:0005634">
    <property type="term" value="C:nucleus"/>
    <property type="evidence" value="ECO:0007669"/>
    <property type="project" value="InterPro"/>
</dbReference>
<proteinExistence type="predicted"/>
<evidence type="ECO:0000256" key="4">
    <source>
        <dbReference type="SAM" id="MobiDB-lite"/>
    </source>
</evidence>
<dbReference type="SUPFAM" id="SSF103612">
    <property type="entry name" value="SBT domain"/>
    <property type="match status" value="1"/>
</dbReference>
<feature type="domain" description="SBP-type" evidence="5">
    <location>
        <begin position="286"/>
        <end position="363"/>
    </location>
</feature>
<dbReference type="InterPro" id="IPR044817">
    <property type="entry name" value="SBP-like"/>
</dbReference>
<dbReference type="Pfam" id="PF03110">
    <property type="entry name" value="SBP"/>
    <property type="match status" value="1"/>
</dbReference>
<dbReference type="GO" id="GO:0008270">
    <property type="term" value="F:zinc ion binding"/>
    <property type="evidence" value="ECO:0007669"/>
    <property type="project" value="UniProtKB-KW"/>
</dbReference>
<sequence>MLKVRSKTPMDREPRKEIISQHSRSAAARLARYPERQIRQPISNVCSPEFQRVDTCAEHEYPAMGKLSTDILSTSCIPTETAPNAFDMFSFRFEENAAISSAGCRSASLSSLEPHRAGENRACQSLPSAAFSALFTDCRETNQNTDSSRSFKTQSELVLPQDMSLSQSFDAFLAAGNAVVKQKQTQTSSVQTLGSSEPIRSGERESLLDCSKMLLQQGSWPENYFPLQSGVVPVTDGTLASTSSELASLIASCAEEYANQDHLQAGVHRDQGAIFKRRLKIDTGEASVCQIWDCRADLSDEKPYCRRYKLCRRCMNRPSVSVEGIEMRFCQQCSYLHPLSHFDGKKRSCREKLQKHALRVRRSRAAAAARSLGAHQPENPQQEELLRNVAAAETPPVSGGEPTKGTARKKKC</sequence>
<dbReference type="InterPro" id="IPR004333">
    <property type="entry name" value="SBP_dom"/>
</dbReference>
<dbReference type="PROSITE" id="PS51141">
    <property type="entry name" value="ZF_SBP"/>
    <property type="match status" value="1"/>
</dbReference>
<organism evidence="6">
    <name type="scientific">Tetraselmis sp. GSL018</name>
    <dbReference type="NCBI Taxonomy" id="582737"/>
    <lineage>
        <taxon>Eukaryota</taxon>
        <taxon>Viridiplantae</taxon>
        <taxon>Chlorophyta</taxon>
        <taxon>core chlorophytes</taxon>
        <taxon>Chlorodendrophyceae</taxon>
        <taxon>Chlorodendrales</taxon>
        <taxon>Chlorodendraceae</taxon>
        <taxon>Tetraselmis</taxon>
    </lineage>
</organism>
<evidence type="ECO:0000313" key="6">
    <source>
        <dbReference type="EMBL" id="JAC78224.1"/>
    </source>
</evidence>